<protein>
    <submittedName>
        <fullName evidence="2">Putative HTH DNA binding domain</fullName>
    </submittedName>
</protein>
<feature type="domain" description="HTH bat-type" evidence="1">
    <location>
        <begin position="152"/>
        <end position="203"/>
    </location>
</feature>
<dbReference type="OrthoDB" id="165911at2157"/>
<organism evidence="2 3">
    <name type="scientific">Candidatus Methanoperedens nitratireducens</name>
    <dbReference type="NCBI Taxonomy" id="1392998"/>
    <lineage>
        <taxon>Archaea</taxon>
        <taxon>Methanobacteriati</taxon>
        <taxon>Methanobacteriota</taxon>
        <taxon>Stenosarchaea group</taxon>
        <taxon>Methanomicrobia</taxon>
        <taxon>Methanosarcinales</taxon>
        <taxon>ANME-2 cluster</taxon>
        <taxon>Candidatus Methanoperedentaceae</taxon>
        <taxon>Candidatus Methanoperedens</taxon>
    </lineage>
</organism>
<dbReference type="EMBL" id="FZMP01000202">
    <property type="protein sequence ID" value="SNQ61920.1"/>
    <property type="molecule type" value="Genomic_DNA"/>
</dbReference>
<dbReference type="InterPro" id="IPR007050">
    <property type="entry name" value="HTH_bacterioopsin"/>
</dbReference>
<dbReference type="RefSeq" id="WP_179293996.1">
    <property type="nucleotide sequence ID" value="NZ_FZMP01000202.1"/>
</dbReference>
<gene>
    <name evidence="2" type="ORF">MNV_550010</name>
</gene>
<dbReference type="AlphaFoldDB" id="A0A284VRL6"/>
<dbReference type="Proteomes" id="UP000218615">
    <property type="component" value="Unassembled WGS sequence"/>
</dbReference>
<dbReference type="Pfam" id="PF04967">
    <property type="entry name" value="HTH_10"/>
    <property type="match status" value="1"/>
</dbReference>
<keyword evidence="3" id="KW-1185">Reference proteome</keyword>
<sequence>MTISIDDSVHGYCCLPFLNNMVRRFEIISIFNLTPSLFTEICEITFQDSVHIEDWIRENDFIELHVIRQVGQKYTCFIKGKIIMDEISAFIENFEIKIEFPVIVEQRNCRFSLIGKREELYNIIKKFKKGWKIEVLSFEKYDPANKNMLDSLTAMQKEVLKQAYLSGYFSYPRKINPQKLADKMGIKKATLLEHLRKAENKILHRIIE</sequence>
<evidence type="ECO:0000313" key="3">
    <source>
        <dbReference type="Proteomes" id="UP000218615"/>
    </source>
</evidence>
<proteinExistence type="predicted"/>
<dbReference type="PANTHER" id="PTHR34236">
    <property type="entry name" value="DIMETHYL SULFOXIDE REDUCTASE TRANSCRIPTIONAL ACTIVATOR"/>
    <property type="match status" value="1"/>
</dbReference>
<name>A0A284VRL6_9EURY</name>
<accession>A0A284VRL6</accession>
<evidence type="ECO:0000313" key="2">
    <source>
        <dbReference type="EMBL" id="SNQ61920.1"/>
    </source>
</evidence>
<evidence type="ECO:0000259" key="1">
    <source>
        <dbReference type="Pfam" id="PF04967"/>
    </source>
</evidence>
<reference evidence="3" key="1">
    <citation type="submission" date="2017-06" db="EMBL/GenBank/DDBJ databases">
        <authorList>
            <person name="Cremers G."/>
        </authorList>
    </citation>
    <scope>NUCLEOTIDE SEQUENCE [LARGE SCALE GENOMIC DNA]</scope>
</reference>
<dbReference type="PANTHER" id="PTHR34236:SF1">
    <property type="entry name" value="DIMETHYL SULFOXIDE REDUCTASE TRANSCRIPTIONAL ACTIVATOR"/>
    <property type="match status" value="1"/>
</dbReference>